<dbReference type="Proteomes" id="UP000784294">
    <property type="component" value="Unassembled WGS sequence"/>
</dbReference>
<evidence type="ECO:0000313" key="3">
    <source>
        <dbReference type="Proteomes" id="UP000784294"/>
    </source>
</evidence>
<proteinExistence type="predicted"/>
<evidence type="ECO:0000256" key="1">
    <source>
        <dbReference type="SAM" id="MobiDB-lite"/>
    </source>
</evidence>
<dbReference type="AlphaFoldDB" id="A0A3S5B0R1"/>
<keyword evidence="3" id="KW-1185">Reference proteome</keyword>
<dbReference type="EMBL" id="CAAALY010274733">
    <property type="protein sequence ID" value="VEL42499.1"/>
    <property type="molecule type" value="Genomic_DNA"/>
</dbReference>
<gene>
    <name evidence="2" type="ORF">PXEA_LOCUS35939</name>
</gene>
<organism evidence="2 3">
    <name type="scientific">Protopolystoma xenopodis</name>
    <dbReference type="NCBI Taxonomy" id="117903"/>
    <lineage>
        <taxon>Eukaryota</taxon>
        <taxon>Metazoa</taxon>
        <taxon>Spiralia</taxon>
        <taxon>Lophotrochozoa</taxon>
        <taxon>Platyhelminthes</taxon>
        <taxon>Monogenea</taxon>
        <taxon>Polyopisthocotylea</taxon>
        <taxon>Polystomatidea</taxon>
        <taxon>Polystomatidae</taxon>
        <taxon>Protopolystoma</taxon>
    </lineage>
</organism>
<accession>A0A3S5B0R1</accession>
<protein>
    <submittedName>
        <fullName evidence="2">Uncharacterized protein</fullName>
    </submittedName>
</protein>
<sequence>MGRICHSPPPPRGRDSSPFLPGAEGEKGIPSPWSWCMLSRADSFFLEWRQQHLVVVLTLLTVNLQTLSSTLFETETKPRFRPSWGLVSGGKSRTALVGKGSSCLLKRPVASFVEEWMSLKLPTKMVTSGAEDKPESGNEIKSRFPVHVSDFGQVAKYGWAMHN</sequence>
<reference evidence="2" key="1">
    <citation type="submission" date="2018-11" db="EMBL/GenBank/DDBJ databases">
        <authorList>
            <consortium name="Pathogen Informatics"/>
        </authorList>
    </citation>
    <scope>NUCLEOTIDE SEQUENCE</scope>
</reference>
<comment type="caution">
    <text evidence="2">The sequence shown here is derived from an EMBL/GenBank/DDBJ whole genome shotgun (WGS) entry which is preliminary data.</text>
</comment>
<evidence type="ECO:0000313" key="2">
    <source>
        <dbReference type="EMBL" id="VEL42499.1"/>
    </source>
</evidence>
<name>A0A3S5B0R1_9PLAT</name>
<feature type="region of interest" description="Disordered" evidence="1">
    <location>
        <begin position="1"/>
        <end position="23"/>
    </location>
</feature>